<evidence type="ECO:0000313" key="2">
    <source>
        <dbReference type="Proteomes" id="UP000248749"/>
    </source>
</evidence>
<comment type="caution">
    <text evidence="1">The sequence shown here is derived from an EMBL/GenBank/DDBJ whole genome shotgun (WGS) entry which is preliminary data.</text>
</comment>
<dbReference type="Proteomes" id="UP000248749">
    <property type="component" value="Unassembled WGS sequence"/>
</dbReference>
<reference evidence="1 2" key="1">
    <citation type="submission" date="2018-01" db="EMBL/GenBank/DDBJ databases">
        <title>Draft genome sequence of Salinispora sp. 13K206.</title>
        <authorList>
            <person name="Sahin N."/>
            <person name="Saygin H."/>
            <person name="Ay H."/>
        </authorList>
    </citation>
    <scope>NUCLEOTIDE SEQUENCE [LARGE SCALE GENOMIC DNA]</scope>
    <source>
        <strain evidence="1 2">13K206</strain>
    </source>
</reference>
<gene>
    <name evidence="1" type="ORF">C1I99_29160</name>
</gene>
<protein>
    <submittedName>
        <fullName evidence="1">Uncharacterized protein</fullName>
    </submittedName>
</protein>
<keyword evidence="2" id="KW-1185">Reference proteome</keyword>
<organism evidence="1 2">
    <name type="scientific">Micromonospora deserti</name>
    <dbReference type="NCBI Taxonomy" id="2070366"/>
    <lineage>
        <taxon>Bacteria</taxon>
        <taxon>Bacillati</taxon>
        <taxon>Actinomycetota</taxon>
        <taxon>Actinomycetes</taxon>
        <taxon>Micromonosporales</taxon>
        <taxon>Micromonosporaceae</taxon>
        <taxon>Micromonospora</taxon>
    </lineage>
</organism>
<dbReference type="EMBL" id="POUB01000362">
    <property type="protein sequence ID" value="PZF86179.1"/>
    <property type="molecule type" value="Genomic_DNA"/>
</dbReference>
<sequence>MGVIVAVAIGAAPASAANVRYRAAGSCNLDGKEFRADIHTWGKPTRNNPGVYTEVQLWGYKFDAGIDAAIVAAVQVRWYDGSWHPTGPMGVVNQPPADGKWHNGPRNTGVQDIGYLNPNSPFAIRITAYTGGLNSDLCSVFLRPVDLVWIG</sequence>
<accession>A0A2W2CD77</accession>
<evidence type="ECO:0000313" key="1">
    <source>
        <dbReference type="EMBL" id="PZF86179.1"/>
    </source>
</evidence>
<name>A0A2W2CD77_9ACTN</name>
<proteinExistence type="predicted"/>
<dbReference type="AlphaFoldDB" id="A0A2W2CD77"/>